<evidence type="ECO:0000256" key="4">
    <source>
        <dbReference type="ARBA" id="ARBA00022801"/>
    </source>
</evidence>
<keyword evidence="9" id="KW-1185">Reference proteome</keyword>
<dbReference type="PANTHER" id="PTHR47966">
    <property type="entry name" value="BETA-SITE APP-CLEAVING ENZYME, ISOFORM A-RELATED"/>
    <property type="match status" value="1"/>
</dbReference>
<evidence type="ECO:0000259" key="7">
    <source>
        <dbReference type="PROSITE" id="PS51767"/>
    </source>
</evidence>
<dbReference type="AlphaFoldDB" id="A0A9Q3CN20"/>
<dbReference type="PROSITE" id="PS51767">
    <property type="entry name" value="PEPTIDASE_A1"/>
    <property type="match status" value="1"/>
</dbReference>
<dbReference type="Proteomes" id="UP000765509">
    <property type="component" value="Unassembled WGS sequence"/>
</dbReference>
<dbReference type="InterPro" id="IPR034164">
    <property type="entry name" value="Pepsin-like_dom"/>
</dbReference>
<dbReference type="SUPFAM" id="SSF50630">
    <property type="entry name" value="Acid proteases"/>
    <property type="match status" value="1"/>
</dbReference>
<evidence type="ECO:0000256" key="1">
    <source>
        <dbReference type="ARBA" id="ARBA00007447"/>
    </source>
</evidence>
<dbReference type="Pfam" id="PF00026">
    <property type="entry name" value="Asp"/>
    <property type="match status" value="1"/>
</dbReference>
<dbReference type="GO" id="GO:0006508">
    <property type="term" value="P:proteolysis"/>
    <property type="evidence" value="ECO:0007669"/>
    <property type="project" value="UniProtKB-KW"/>
</dbReference>
<reference evidence="8" key="1">
    <citation type="submission" date="2021-03" db="EMBL/GenBank/DDBJ databases">
        <title>Draft genome sequence of rust myrtle Austropuccinia psidii MF-1, a brazilian biotype.</title>
        <authorList>
            <person name="Quecine M.C."/>
            <person name="Pachon D.M.R."/>
            <person name="Bonatelli M.L."/>
            <person name="Correr F.H."/>
            <person name="Franceschini L.M."/>
            <person name="Leite T.F."/>
            <person name="Margarido G.R.A."/>
            <person name="Almeida C.A."/>
            <person name="Ferrarezi J.A."/>
            <person name="Labate C.A."/>
        </authorList>
    </citation>
    <scope>NUCLEOTIDE SEQUENCE</scope>
    <source>
        <strain evidence="8">MF-1</strain>
    </source>
</reference>
<evidence type="ECO:0000256" key="5">
    <source>
        <dbReference type="PIRSR" id="PIRSR601461-1"/>
    </source>
</evidence>
<comment type="caution">
    <text evidence="8">The sequence shown here is derived from an EMBL/GenBank/DDBJ whole genome shotgun (WGS) entry which is preliminary data.</text>
</comment>
<organism evidence="8 9">
    <name type="scientific">Austropuccinia psidii MF-1</name>
    <dbReference type="NCBI Taxonomy" id="1389203"/>
    <lineage>
        <taxon>Eukaryota</taxon>
        <taxon>Fungi</taxon>
        <taxon>Dikarya</taxon>
        <taxon>Basidiomycota</taxon>
        <taxon>Pucciniomycotina</taxon>
        <taxon>Pucciniomycetes</taxon>
        <taxon>Pucciniales</taxon>
        <taxon>Sphaerophragmiaceae</taxon>
        <taxon>Austropuccinia</taxon>
    </lineage>
</organism>
<keyword evidence="6" id="KW-0472">Membrane</keyword>
<dbReference type="PANTHER" id="PTHR47966:SF6">
    <property type="entry name" value="PEPTIDASE A1 DOMAIN-CONTAINING PROTEIN"/>
    <property type="match status" value="1"/>
</dbReference>
<feature type="active site" evidence="5">
    <location>
        <position position="161"/>
    </location>
</feature>
<dbReference type="OrthoDB" id="771136at2759"/>
<keyword evidence="4" id="KW-0378">Hydrolase</keyword>
<evidence type="ECO:0000313" key="8">
    <source>
        <dbReference type="EMBL" id="MBW0486020.1"/>
    </source>
</evidence>
<comment type="similarity">
    <text evidence="1">Belongs to the peptidase A1 family.</text>
</comment>
<dbReference type="PRINTS" id="PR00792">
    <property type="entry name" value="PEPSIN"/>
</dbReference>
<evidence type="ECO:0000256" key="3">
    <source>
        <dbReference type="ARBA" id="ARBA00022750"/>
    </source>
</evidence>
<feature type="domain" description="Peptidase A1" evidence="7">
    <location>
        <begin position="143"/>
        <end position="474"/>
    </location>
</feature>
<proteinExistence type="inferred from homology"/>
<keyword evidence="3" id="KW-0064">Aspartyl protease</keyword>
<accession>A0A9Q3CN20</accession>
<gene>
    <name evidence="8" type="ORF">O181_025735</name>
</gene>
<dbReference type="Gene3D" id="2.40.70.10">
    <property type="entry name" value="Acid Proteases"/>
    <property type="match status" value="2"/>
</dbReference>
<dbReference type="CDD" id="cd05471">
    <property type="entry name" value="pepsin_like"/>
    <property type="match status" value="1"/>
</dbReference>
<dbReference type="InterPro" id="IPR033121">
    <property type="entry name" value="PEPTIDASE_A1"/>
</dbReference>
<protein>
    <recommendedName>
        <fullName evidence="7">Peptidase A1 domain-containing protein</fullName>
    </recommendedName>
</protein>
<keyword evidence="2" id="KW-0645">Protease</keyword>
<feature type="active site" evidence="5">
    <location>
        <position position="359"/>
    </location>
</feature>
<dbReference type="FunFam" id="2.40.70.10:FF:000115">
    <property type="entry name" value="Lysosomal aspartic protease"/>
    <property type="match status" value="1"/>
</dbReference>
<keyword evidence="6" id="KW-1133">Transmembrane helix</keyword>
<dbReference type="EMBL" id="AVOT02008446">
    <property type="protein sequence ID" value="MBW0486020.1"/>
    <property type="molecule type" value="Genomic_DNA"/>
</dbReference>
<name>A0A9Q3CN20_9BASI</name>
<evidence type="ECO:0000256" key="6">
    <source>
        <dbReference type="SAM" id="Phobius"/>
    </source>
</evidence>
<evidence type="ECO:0000313" key="9">
    <source>
        <dbReference type="Proteomes" id="UP000765509"/>
    </source>
</evidence>
<sequence>MELTAFIPRSVTGWKLLQSFSSTTQALTPVTWMLVKFTETYSLGLVILCAALTFFHEASLKPQGKSLPVYVPLEYHTPGYSVFDRADPSLALENWAIEAAHKLIDRYGQGKDAAPVSSKRNNYLHSRQVASIDLTNAFSDAIYVGSIAIGTPPQKFNMIMDTGSADIWVSDIGCGTEKGCPDSAKRFHPDVSTSYKNLEQSFKVQYGSGKARGHLASDSITLGELTVTGQSFGLCDQVDNILKPGLDISGIMGLAWRGIATSSSIPAWESLVLQNALQEPVISFALKRQIDKHSHKKDSDPAIKPGGVMTIGGTNASHYKGNIQYIPLSKDPTYWLITLRSLTVGDTQIDIGKPDAAIDTGTSLIGGPASDLERIFRAVPGSELMTSGSYKGYWAIPCHKKLCISVQFGNVSYPIEPADLDLGKFPERNLCITAFFTIENSSAKPNVPRWIFGAAFLKNVYVVFRAAPPSIGFAELSAHFTGRTTVAPTQIINSRLKAEFPGGRSQHLSRKNEARRISFYRLANLILILVAIHLPIVLMKPD</sequence>
<dbReference type="GO" id="GO:0004190">
    <property type="term" value="F:aspartic-type endopeptidase activity"/>
    <property type="evidence" value="ECO:0007669"/>
    <property type="project" value="UniProtKB-KW"/>
</dbReference>
<keyword evidence="6" id="KW-0812">Transmembrane</keyword>
<dbReference type="InterPro" id="IPR021109">
    <property type="entry name" value="Peptidase_aspartic_dom_sf"/>
</dbReference>
<feature type="transmembrane region" description="Helical" evidence="6">
    <location>
        <begin position="519"/>
        <end position="538"/>
    </location>
</feature>
<evidence type="ECO:0000256" key="2">
    <source>
        <dbReference type="ARBA" id="ARBA00022670"/>
    </source>
</evidence>
<dbReference type="InterPro" id="IPR001461">
    <property type="entry name" value="Aspartic_peptidase_A1"/>
</dbReference>